<evidence type="ECO:0000313" key="1">
    <source>
        <dbReference type="EMBL" id="GFF94066.1"/>
    </source>
</evidence>
<sequence length="218" mass="24474">MTPSILIAGATGNTGRAVVQTLPKLLQSSSTLTGYCIITLTRNSSSPVARELAKLPRVEVIKQNWVEITANWLHEHYLTFHLNALNAGVNSPQFNNLQWTSLQPNIFLIFVMSPTAEFIKKYRKTGEQNTLRLILSKDAPVGIINSNEVSVITAHLLSRDDTSAYNKSKYILNRPDDITGMQIVSMVEQHIGMPVKDVSYKDLSFIDMVYEDKYTETK</sequence>
<evidence type="ECO:0000313" key="2">
    <source>
        <dbReference type="Proteomes" id="UP000465220"/>
    </source>
</evidence>
<name>A0ABQ1B5D3_ASPLE</name>
<proteinExistence type="predicted"/>
<comment type="caution">
    <text evidence="1">The sequence shown here is derived from an EMBL/GenBank/DDBJ whole genome shotgun (WGS) entry which is preliminary data.</text>
</comment>
<dbReference type="SUPFAM" id="SSF51735">
    <property type="entry name" value="NAD(P)-binding Rossmann-fold domains"/>
    <property type="match status" value="1"/>
</dbReference>
<reference evidence="1 2" key="1">
    <citation type="submission" date="2020-01" db="EMBL/GenBank/DDBJ databases">
        <title>Draft genome sequence of Aspergillus lentulus IFM 60648.</title>
        <authorList>
            <person name="Takahashi H."/>
            <person name="Yaguchi T."/>
        </authorList>
    </citation>
    <scope>NUCLEOTIDE SEQUENCE [LARGE SCALE GENOMIC DNA]</scope>
    <source>
        <strain evidence="1 2">IFM 60648</strain>
    </source>
</reference>
<dbReference type="EMBL" id="BLKI01000131">
    <property type="protein sequence ID" value="GFF94066.1"/>
    <property type="molecule type" value="Genomic_DNA"/>
</dbReference>
<dbReference type="Gene3D" id="3.40.50.720">
    <property type="entry name" value="NAD(P)-binding Rossmann-like Domain"/>
    <property type="match status" value="1"/>
</dbReference>
<dbReference type="InterPro" id="IPR036291">
    <property type="entry name" value="NAD(P)-bd_dom_sf"/>
</dbReference>
<dbReference type="Proteomes" id="UP000465220">
    <property type="component" value="Unassembled WGS sequence"/>
</dbReference>
<protein>
    <submittedName>
        <fullName evidence="1">NmrA-like family protein</fullName>
    </submittedName>
</protein>
<organism evidence="1 2">
    <name type="scientific">Aspergillus lentulus</name>
    <dbReference type="NCBI Taxonomy" id="293939"/>
    <lineage>
        <taxon>Eukaryota</taxon>
        <taxon>Fungi</taxon>
        <taxon>Dikarya</taxon>
        <taxon>Ascomycota</taxon>
        <taxon>Pezizomycotina</taxon>
        <taxon>Eurotiomycetes</taxon>
        <taxon>Eurotiomycetidae</taxon>
        <taxon>Eurotiales</taxon>
        <taxon>Aspergillaceae</taxon>
        <taxon>Aspergillus</taxon>
        <taxon>Aspergillus subgen. Fumigati</taxon>
    </lineage>
</organism>
<accession>A0ABQ1B5D3</accession>
<gene>
    <name evidence="1" type="ORF">IFM60648_10292</name>
</gene>
<keyword evidence="2" id="KW-1185">Reference proteome</keyword>